<name>A0A2G5T911_9PELO</name>
<accession>A0A2G5T911</accession>
<reference evidence="7" key="1">
    <citation type="submission" date="2017-10" db="EMBL/GenBank/DDBJ databases">
        <title>Rapid genome shrinkage in a self-fertile nematode reveals novel sperm competition proteins.</title>
        <authorList>
            <person name="Yin D."/>
            <person name="Schwarz E.M."/>
            <person name="Thomas C.G."/>
            <person name="Felde R.L."/>
            <person name="Korf I.F."/>
            <person name="Cutter A.D."/>
            <person name="Schartner C.M."/>
            <person name="Ralston E.J."/>
            <person name="Meyer B.J."/>
            <person name="Haag E.S."/>
        </authorList>
    </citation>
    <scope>NUCLEOTIDE SEQUENCE [LARGE SCALE GENOMIC DNA]</scope>
    <source>
        <strain evidence="7">JU1422</strain>
    </source>
</reference>
<protein>
    <recommendedName>
        <fullName evidence="5">NR LBD domain-containing protein</fullName>
    </recommendedName>
</protein>
<evidence type="ECO:0000313" key="7">
    <source>
        <dbReference type="Proteomes" id="UP000230233"/>
    </source>
</evidence>
<evidence type="ECO:0000256" key="2">
    <source>
        <dbReference type="ARBA" id="ARBA00023015"/>
    </source>
</evidence>
<gene>
    <name evidence="6" type="primary">Cnig_chr_V.g17315</name>
    <name evidence="6" type="ORF">B9Z55_017315</name>
</gene>
<evidence type="ECO:0000256" key="4">
    <source>
        <dbReference type="ARBA" id="ARBA00023170"/>
    </source>
</evidence>
<dbReference type="PROSITE" id="PS51843">
    <property type="entry name" value="NR_LBD"/>
    <property type="match status" value="1"/>
</dbReference>
<evidence type="ECO:0000313" key="6">
    <source>
        <dbReference type="EMBL" id="PIC23708.1"/>
    </source>
</evidence>
<keyword evidence="7" id="KW-1185">Reference proteome</keyword>
<evidence type="ECO:0000256" key="1">
    <source>
        <dbReference type="ARBA" id="ARBA00005993"/>
    </source>
</evidence>
<dbReference type="Proteomes" id="UP000230233">
    <property type="component" value="Chromosome V"/>
</dbReference>
<evidence type="ECO:0000256" key="3">
    <source>
        <dbReference type="ARBA" id="ARBA00023163"/>
    </source>
</evidence>
<dbReference type="AlphaFoldDB" id="A0A2G5T911"/>
<keyword evidence="3" id="KW-0804">Transcription</keyword>
<dbReference type="InterPro" id="IPR035500">
    <property type="entry name" value="NHR-like_dom_sf"/>
</dbReference>
<keyword evidence="2" id="KW-0805">Transcription regulation</keyword>
<dbReference type="PANTHER" id="PTHR45886:SF11">
    <property type="entry name" value="NUCLEAR HORMONE RECEPTOR FAMILY-RELATED"/>
    <property type="match status" value="1"/>
</dbReference>
<evidence type="ECO:0000259" key="5">
    <source>
        <dbReference type="PROSITE" id="PS51843"/>
    </source>
</evidence>
<organism evidence="6 7">
    <name type="scientific">Caenorhabditis nigoni</name>
    <dbReference type="NCBI Taxonomy" id="1611254"/>
    <lineage>
        <taxon>Eukaryota</taxon>
        <taxon>Metazoa</taxon>
        <taxon>Ecdysozoa</taxon>
        <taxon>Nematoda</taxon>
        <taxon>Chromadorea</taxon>
        <taxon>Rhabditida</taxon>
        <taxon>Rhabditina</taxon>
        <taxon>Rhabditomorpha</taxon>
        <taxon>Rhabditoidea</taxon>
        <taxon>Rhabditidae</taxon>
        <taxon>Peloderinae</taxon>
        <taxon>Caenorhabditis</taxon>
    </lineage>
</organism>
<dbReference type="EMBL" id="PDUG01000005">
    <property type="protein sequence ID" value="PIC23708.1"/>
    <property type="molecule type" value="Genomic_DNA"/>
</dbReference>
<dbReference type="SUPFAM" id="SSF48508">
    <property type="entry name" value="Nuclear receptor ligand-binding domain"/>
    <property type="match status" value="1"/>
</dbReference>
<comment type="caution">
    <text evidence="6">The sequence shown here is derived from an EMBL/GenBank/DDBJ whole genome shotgun (WGS) entry which is preliminary data.</text>
</comment>
<keyword evidence="4" id="KW-0675">Receptor</keyword>
<sequence>MWARTNLFTSIDFIRKFEVVRKLSRSEIEAFVKQSYLPVSMFFIAWNSYQNGKKYAEFPGEIDIISDELKTNHYQEENVHKIRCILVEKLTELEVKKEEFLLLNAIIVCDPGK</sequence>
<dbReference type="Gene3D" id="1.10.565.10">
    <property type="entry name" value="Retinoid X Receptor"/>
    <property type="match status" value="1"/>
</dbReference>
<feature type="domain" description="NR LBD" evidence="5">
    <location>
        <begin position="1"/>
        <end position="113"/>
    </location>
</feature>
<comment type="similarity">
    <text evidence="1">Belongs to the nuclear hormone receptor family.</text>
</comment>
<dbReference type="Pfam" id="PF00104">
    <property type="entry name" value="Hormone_recep"/>
    <property type="match status" value="1"/>
</dbReference>
<dbReference type="PANTHER" id="PTHR45886">
    <property type="entry name" value="NUCLEAR HORMONE RECEPTOR FAMILY-RELATED-RELATED"/>
    <property type="match status" value="1"/>
</dbReference>
<dbReference type="InterPro" id="IPR000536">
    <property type="entry name" value="Nucl_hrmn_rcpt_lig-bd"/>
</dbReference>
<proteinExistence type="inferred from homology"/>